<dbReference type="RefSeq" id="WP_182961518.1">
    <property type="nucleotide sequence ID" value="NZ_WNXC01000010.1"/>
</dbReference>
<keyword evidence="1" id="KW-0812">Transmembrane</keyword>
<accession>A0ABR6F4C4</accession>
<feature type="transmembrane region" description="Helical" evidence="1">
    <location>
        <begin position="111"/>
        <end position="128"/>
    </location>
</feature>
<organism evidence="2 3">
    <name type="scientific">Pedobacter gandavensis</name>
    <dbReference type="NCBI Taxonomy" id="2679963"/>
    <lineage>
        <taxon>Bacteria</taxon>
        <taxon>Pseudomonadati</taxon>
        <taxon>Bacteroidota</taxon>
        <taxon>Sphingobacteriia</taxon>
        <taxon>Sphingobacteriales</taxon>
        <taxon>Sphingobacteriaceae</taxon>
        <taxon>Pedobacter</taxon>
    </lineage>
</organism>
<evidence type="ECO:0000313" key="3">
    <source>
        <dbReference type="Proteomes" id="UP000636110"/>
    </source>
</evidence>
<evidence type="ECO:0000313" key="2">
    <source>
        <dbReference type="EMBL" id="MBB2151558.1"/>
    </source>
</evidence>
<dbReference type="EMBL" id="WNXC01000010">
    <property type="protein sequence ID" value="MBB2151558.1"/>
    <property type="molecule type" value="Genomic_DNA"/>
</dbReference>
<feature type="transmembrane region" description="Helical" evidence="1">
    <location>
        <begin position="80"/>
        <end position="99"/>
    </location>
</feature>
<keyword evidence="1" id="KW-1133">Transmembrane helix</keyword>
<dbReference type="Proteomes" id="UP000636110">
    <property type="component" value="Unassembled WGS sequence"/>
</dbReference>
<proteinExistence type="predicted"/>
<feature type="transmembrane region" description="Helical" evidence="1">
    <location>
        <begin position="50"/>
        <end position="68"/>
    </location>
</feature>
<protein>
    <recommendedName>
        <fullName evidence="4">Histidine kinase N-terminal 7TM region domain-containing protein</fullName>
    </recommendedName>
</protein>
<reference evidence="2 3" key="1">
    <citation type="submission" date="2019-11" db="EMBL/GenBank/DDBJ databases">
        <title>Description of Pedobacter sp. LMG 31462T.</title>
        <authorList>
            <person name="Carlier A."/>
            <person name="Qi S."/>
            <person name="Vandamme P."/>
        </authorList>
    </citation>
    <scope>NUCLEOTIDE SEQUENCE [LARGE SCALE GENOMIC DNA]</scope>
    <source>
        <strain evidence="2 3">LMG 31462</strain>
    </source>
</reference>
<keyword evidence="3" id="KW-1185">Reference proteome</keyword>
<keyword evidence="1" id="KW-0472">Membrane</keyword>
<feature type="transmembrane region" description="Helical" evidence="1">
    <location>
        <begin position="24"/>
        <end position="44"/>
    </location>
</feature>
<feature type="transmembrane region" description="Helical" evidence="1">
    <location>
        <begin position="177"/>
        <end position="197"/>
    </location>
</feature>
<gene>
    <name evidence="2" type="ORF">GM920_21840</name>
</gene>
<evidence type="ECO:0008006" key="4">
    <source>
        <dbReference type="Google" id="ProtNLM"/>
    </source>
</evidence>
<feature type="transmembrane region" description="Helical" evidence="1">
    <location>
        <begin position="149"/>
        <end position="171"/>
    </location>
</feature>
<sequence>MGIIICPLILALIKVKSFPKELKVITLYLVCIAIIGGYSAYLWSQLKNNLPVLHIYTMVEFTTIMLFYQVIFKEYIAKRWFTLLISVFLAFCLLNATFIQDWKIFNTYPRTLESILVIGASLYYYYKITRQTLYTQIEKSPVFWINTGFFIYFSGSFLLFTISNYILPYSFKFNMMVWQFHAFLSIVNNILISIGLWQHKKT</sequence>
<evidence type="ECO:0000256" key="1">
    <source>
        <dbReference type="SAM" id="Phobius"/>
    </source>
</evidence>
<comment type="caution">
    <text evidence="2">The sequence shown here is derived from an EMBL/GenBank/DDBJ whole genome shotgun (WGS) entry which is preliminary data.</text>
</comment>
<name>A0ABR6F4C4_9SPHI</name>